<accession>A0A540N2U2</accession>
<sequence>MEIEEAATLLQKVEDVRLSLSKMNNRRWNLEASGLFTSKSYRSLLSNNGIVHYYPPYSQIWKSKAPPKVKILVWLVVNGNLNTCDRIQRRNSLMCLSPHWCSLCKAKEEGVNHIFLHCSYSIQLWWKLFQEVKVSWVIPKGCFELLGTNFKALGKGKKSKVLWGCLVSAIFWNIWLERNKRFLKTILEWGQKYYGGE</sequence>
<dbReference type="InterPro" id="IPR026960">
    <property type="entry name" value="RVT-Znf"/>
</dbReference>
<evidence type="ECO:0000313" key="3">
    <source>
        <dbReference type="Proteomes" id="UP000315295"/>
    </source>
</evidence>
<name>A0A540N2U2_MALBA</name>
<gene>
    <name evidence="2" type="ORF">C1H46_008961</name>
</gene>
<evidence type="ECO:0000313" key="2">
    <source>
        <dbReference type="EMBL" id="TQE05371.1"/>
    </source>
</evidence>
<dbReference type="STRING" id="106549.A0A540N2U2"/>
<feature type="domain" description="Reverse transcriptase zinc-binding" evidence="1">
    <location>
        <begin position="38"/>
        <end position="125"/>
    </location>
</feature>
<protein>
    <recommendedName>
        <fullName evidence="1">Reverse transcriptase zinc-binding domain-containing protein</fullName>
    </recommendedName>
</protein>
<comment type="caution">
    <text evidence="2">The sequence shown here is derived from an EMBL/GenBank/DDBJ whole genome shotgun (WGS) entry which is preliminary data.</text>
</comment>
<keyword evidence="3" id="KW-1185">Reference proteome</keyword>
<reference evidence="2 3" key="1">
    <citation type="journal article" date="2019" name="G3 (Bethesda)">
        <title>Sequencing of a Wild Apple (Malus baccata) Genome Unravels the Differences Between Cultivated and Wild Apple Species Regarding Disease Resistance and Cold Tolerance.</title>
        <authorList>
            <person name="Chen X."/>
        </authorList>
    </citation>
    <scope>NUCLEOTIDE SEQUENCE [LARGE SCALE GENOMIC DNA]</scope>
    <source>
        <strain evidence="3">cv. Shandingzi</strain>
        <tissue evidence="2">Leaves</tissue>
    </source>
</reference>
<organism evidence="2 3">
    <name type="scientific">Malus baccata</name>
    <name type="common">Siberian crab apple</name>
    <name type="synonym">Pyrus baccata</name>
    <dbReference type="NCBI Taxonomy" id="106549"/>
    <lineage>
        <taxon>Eukaryota</taxon>
        <taxon>Viridiplantae</taxon>
        <taxon>Streptophyta</taxon>
        <taxon>Embryophyta</taxon>
        <taxon>Tracheophyta</taxon>
        <taxon>Spermatophyta</taxon>
        <taxon>Magnoliopsida</taxon>
        <taxon>eudicotyledons</taxon>
        <taxon>Gunneridae</taxon>
        <taxon>Pentapetalae</taxon>
        <taxon>rosids</taxon>
        <taxon>fabids</taxon>
        <taxon>Rosales</taxon>
        <taxon>Rosaceae</taxon>
        <taxon>Amygdaloideae</taxon>
        <taxon>Maleae</taxon>
        <taxon>Malus</taxon>
    </lineage>
</organism>
<proteinExistence type="predicted"/>
<dbReference type="EMBL" id="VIEB01000123">
    <property type="protein sequence ID" value="TQE05371.1"/>
    <property type="molecule type" value="Genomic_DNA"/>
</dbReference>
<dbReference type="AlphaFoldDB" id="A0A540N2U2"/>
<dbReference type="Pfam" id="PF13966">
    <property type="entry name" value="zf-RVT"/>
    <property type="match status" value="1"/>
</dbReference>
<evidence type="ECO:0000259" key="1">
    <source>
        <dbReference type="Pfam" id="PF13966"/>
    </source>
</evidence>
<dbReference type="Proteomes" id="UP000315295">
    <property type="component" value="Unassembled WGS sequence"/>
</dbReference>